<dbReference type="PANTHER" id="PTHR42788">
    <property type="entry name" value="TAURINE IMPORT ATP-BINDING PROTEIN-RELATED"/>
    <property type="match status" value="1"/>
</dbReference>
<reference evidence="9 10" key="1">
    <citation type="journal article" date="2015" name="Genome Announc.">
        <title>Expanding the biotechnology potential of lactobacilli through comparative genomics of 213 strains and associated genera.</title>
        <authorList>
            <person name="Sun Z."/>
            <person name="Harris H.M."/>
            <person name="McCann A."/>
            <person name="Guo C."/>
            <person name="Argimon S."/>
            <person name="Zhang W."/>
            <person name="Yang X."/>
            <person name="Jeffery I.B."/>
            <person name="Cooney J.C."/>
            <person name="Kagawa T.F."/>
            <person name="Liu W."/>
            <person name="Song Y."/>
            <person name="Salvetti E."/>
            <person name="Wrobel A."/>
            <person name="Rasinkangas P."/>
            <person name="Parkhill J."/>
            <person name="Rea M.C."/>
            <person name="O'Sullivan O."/>
            <person name="Ritari J."/>
            <person name="Douillard F.P."/>
            <person name="Paul Ross R."/>
            <person name="Yang R."/>
            <person name="Briner A.E."/>
            <person name="Felis G.E."/>
            <person name="de Vos W.M."/>
            <person name="Barrangou R."/>
            <person name="Klaenhammer T.R."/>
            <person name="Caufield P.W."/>
            <person name="Cui Y."/>
            <person name="Zhang H."/>
            <person name="O'Toole P.W."/>
        </authorList>
    </citation>
    <scope>NUCLEOTIDE SEQUENCE [LARGE SCALE GENOMIC DNA]</scope>
    <source>
        <strain evidence="9 10">DSM 17758</strain>
    </source>
</reference>
<comment type="caution">
    <text evidence="9">The sequence shown here is derived from an EMBL/GenBank/DDBJ whole genome shotgun (WGS) entry which is preliminary data.</text>
</comment>
<gene>
    <name evidence="9" type="ORF">FC15_GL001824</name>
</gene>
<accession>A0A0R1VTE7</accession>
<dbReference type="CDD" id="cd03293">
    <property type="entry name" value="ABC_NrtD_SsuB_transporters"/>
    <property type="match status" value="1"/>
</dbReference>
<dbReference type="PROSITE" id="PS00211">
    <property type="entry name" value="ABC_TRANSPORTER_1"/>
    <property type="match status" value="1"/>
</dbReference>
<evidence type="ECO:0000256" key="4">
    <source>
        <dbReference type="ARBA" id="ARBA00022840"/>
    </source>
</evidence>
<keyword evidence="3" id="KW-0547">Nucleotide-binding</keyword>
<proteinExistence type="predicted"/>
<dbReference type="InterPro" id="IPR003439">
    <property type="entry name" value="ABC_transporter-like_ATP-bd"/>
</dbReference>
<evidence type="ECO:0000256" key="5">
    <source>
        <dbReference type="ARBA" id="ARBA00022967"/>
    </source>
</evidence>
<dbReference type="PATRIC" id="fig|1423735.3.peg.1895"/>
<dbReference type="AlphaFoldDB" id="A0A0R1VTE7"/>
<feature type="domain" description="ABC transporter" evidence="8">
    <location>
        <begin position="34"/>
        <end position="251"/>
    </location>
</feature>
<dbReference type="InterPro" id="IPR003593">
    <property type="entry name" value="AAA+_ATPase"/>
</dbReference>
<sequence>MIDSIDSKSASFESTHKNETAVMTPSNLESITLLTARNLGKRYGHQIALQNVNLEIQRGQFVALVGMSGGGKSTLLRLIAGLETPTTGELDFNVERPIIRVMFQNDRLLPWLDVMANVTFRRHQADVQTRAAKLLTLVGLSDFASRYPAELSGGQKQRVALARALMAEPQLLLLDEPLGALDALTRRKMQDLILQVCREQNLTTILVTHDVEEAARMSDRIIVMKQQTNLYEAAGFDRRDPATVGIVADRVLREIMDEADQKQTRSTNED</sequence>
<name>A0A0R1VTE7_9LACO</name>
<dbReference type="InterPro" id="IPR050166">
    <property type="entry name" value="ABC_transporter_ATP-bind"/>
</dbReference>
<dbReference type="InterPro" id="IPR027417">
    <property type="entry name" value="P-loop_NTPase"/>
</dbReference>
<keyword evidence="10" id="KW-1185">Reference proteome</keyword>
<dbReference type="Gene3D" id="3.40.50.300">
    <property type="entry name" value="P-loop containing nucleotide triphosphate hydrolases"/>
    <property type="match status" value="1"/>
</dbReference>
<dbReference type="InterPro" id="IPR017871">
    <property type="entry name" value="ABC_transporter-like_CS"/>
</dbReference>
<dbReference type="PANTHER" id="PTHR42788:SF17">
    <property type="entry name" value="ALIPHATIC SULFONATES IMPORT ATP-BINDING PROTEIN SSUB"/>
    <property type="match status" value="1"/>
</dbReference>
<dbReference type="STRING" id="1423735.FC15_GL001824"/>
<dbReference type="Proteomes" id="UP000051315">
    <property type="component" value="Unassembled WGS sequence"/>
</dbReference>
<feature type="region of interest" description="Disordered" evidence="7">
    <location>
        <begin position="1"/>
        <end position="21"/>
    </location>
</feature>
<dbReference type="EMBL" id="AZFX01000060">
    <property type="protein sequence ID" value="KRM09032.1"/>
    <property type="molecule type" value="Genomic_DNA"/>
</dbReference>
<evidence type="ECO:0000256" key="3">
    <source>
        <dbReference type="ARBA" id="ARBA00022741"/>
    </source>
</evidence>
<keyword evidence="4" id="KW-0067">ATP-binding</keyword>
<protein>
    <submittedName>
        <fullName evidence="9">ABC-type nitrate sulfonate bicarbonate transport system, ATPase component</fullName>
    </submittedName>
</protein>
<evidence type="ECO:0000256" key="7">
    <source>
        <dbReference type="SAM" id="MobiDB-lite"/>
    </source>
</evidence>
<keyword evidence="1" id="KW-0813">Transport</keyword>
<evidence type="ECO:0000256" key="6">
    <source>
        <dbReference type="ARBA" id="ARBA00023136"/>
    </source>
</evidence>
<dbReference type="GO" id="GO:0005524">
    <property type="term" value="F:ATP binding"/>
    <property type="evidence" value="ECO:0007669"/>
    <property type="project" value="UniProtKB-KW"/>
</dbReference>
<evidence type="ECO:0000313" key="9">
    <source>
        <dbReference type="EMBL" id="KRM09032.1"/>
    </source>
</evidence>
<dbReference type="PROSITE" id="PS50893">
    <property type="entry name" value="ABC_TRANSPORTER_2"/>
    <property type="match status" value="1"/>
</dbReference>
<dbReference type="SUPFAM" id="SSF52540">
    <property type="entry name" value="P-loop containing nucleoside triphosphate hydrolases"/>
    <property type="match status" value="1"/>
</dbReference>
<evidence type="ECO:0000259" key="8">
    <source>
        <dbReference type="PROSITE" id="PS50893"/>
    </source>
</evidence>
<dbReference type="GO" id="GO:0016887">
    <property type="term" value="F:ATP hydrolysis activity"/>
    <property type="evidence" value="ECO:0007669"/>
    <property type="project" value="InterPro"/>
</dbReference>
<organism evidence="9 10">
    <name type="scientific">Lapidilactobacillus concavus DSM 17758</name>
    <dbReference type="NCBI Taxonomy" id="1423735"/>
    <lineage>
        <taxon>Bacteria</taxon>
        <taxon>Bacillati</taxon>
        <taxon>Bacillota</taxon>
        <taxon>Bacilli</taxon>
        <taxon>Lactobacillales</taxon>
        <taxon>Lactobacillaceae</taxon>
        <taxon>Lapidilactobacillus</taxon>
    </lineage>
</organism>
<keyword evidence="6" id="KW-0472">Membrane</keyword>
<keyword evidence="2" id="KW-1003">Cell membrane</keyword>
<keyword evidence="5" id="KW-1278">Translocase</keyword>
<evidence type="ECO:0000313" key="10">
    <source>
        <dbReference type="Proteomes" id="UP000051315"/>
    </source>
</evidence>
<dbReference type="Pfam" id="PF00005">
    <property type="entry name" value="ABC_tran"/>
    <property type="match status" value="1"/>
</dbReference>
<dbReference type="SMART" id="SM00382">
    <property type="entry name" value="AAA"/>
    <property type="match status" value="1"/>
</dbReference>
<evidence type="ECO:0000256" key="1">
    <source>
        <dbReference type="ARBA" id="ARBA00022448"/>
    </source>
</evidence>
<evidence type="ECO:0000256" key="2">
    <source>
        <dbReference type="ARBA" id="ARBA00022475"/>
    </source>
</evidence>